<dbReference type="Pfam" id="PF22564">
    <property type="entry name" value="HAAS"/>
    <property type="match status" value="1"/>
</dbReference>
<feature type="transmembrane region" description="Helical" evidence="1">
    <location>
        <begin position="81"/>
        <end position="102"/>
    </location>
</feature>
<organism evidence="2 3">
    <name type="scientific">Paenibacillus gansuensis</name>
    <dbReference type="NCBI Taxonomy" id="306542"/>
    <lineage>
        <taxon>Bacteria</taxon>
        <taxon>Bacillati</taxon>
        <taxon>Bacillota</taxon>
        <taxon>Bacilli</taxon>
        <taxon>Bacillales</taxon>
        <taxon>Paenibacillaceae</taxon>
        <taxon>Paenibacillus</taxon>
    </lineage>
</organism>
<evidence type="ECO:0000313" key="2">
    <source>
        <dbReference type="EMBL" id="MFD2613869.1"/>
    </source>
</evidence>
<name>A0ABW5PFE5_9BACL</name>
<dbReference type="RefSeq" id="WP_377604110.1">
    <property type="nucleotide sequence ID" value="NZ_JBHUME010000009.1"/>
</dbReference>
<dbReference type="Proteomes" id="UP001597541">
    <property type="component" value="Unassembled WGS sequence"/>
</dbReference>
<keyword evidence="1" id="KW-0472">Membrane</keyword>
<protein>
    <recommendedName>
        <fullName evidence="4">DUF1700 domain-containing protein</fullName>
    </recommendedName>
</protein>
<evidence type="ECO:0008006" key="4">
    <source>
        <dbReference type="Google" id="ProtNLM"/>
    </source>
</evidence>
<proteinExistence type="predicted"/>
<gene>
    <name evidence="2" type="ORF">ACFSUF_15740</name>
</gene>
<evidence type="ECO:0000313" key="3">
    <source>
        <dbReference type="Proteomes" id="UP001597541"/>
    </source>
</evidence>
<keyword evidence="1" id="KW-0812">Transmembrane</keyword>
<reference evidence="3" key="1">
    <citation type="journal article" date="2019" name="Int. J. Syst. Evol. Microbiol.">
        <title>The Global Catalogue of Microorganisms (GCM) 10K type strain sequencing project: providing services to taxonomists for standard genome sequencing and annotation.</title>
        <authorList>
            <consortium name="The Broad Institute Genomics Platform"/>
            <consortium name="The Broad Institute Genome Sequencing Center for Infectious Disease"/>
            <person name="Wu L."/>
            <person name="Ma J."/>
        </authorList>
    </citation>
    <scope>NUCLEOTIDE SEQUENCE [LARGE SCALE GENOMIC DNA]</scope>
    <source>
        <strain evidence="3">KCTC 3950</strain>
    </source>
</reference>
<comment type="caution">
    <text evidence="2">The sequence shown here is derived from an EMBL/GenBank/DDBJ whole genome shotgun (WGS) entry which is preliminary data.</text>
</comment>
<evidence type="ECO:0000256" key="1">
    <source>
        <dbReference type="SAM" id="Phobius"/>
    </source>
</evidence>
<dbReference type="EMBL" id="JBHUME010000009">
    <property type="protein sequence ID" value="MFD2613869.1"/>
    <property type="molecule type" value="Genomic_DNA"/>
</dbReference>
<keyword evidence="3" id="KW-1185">Reference proteome</keyword>
<keyword evidence="1" id="KW-1133">Transmembrane helix</keyword>
<sequence>MRRELFLSQLESSLAGVPDVLRREWMFDYEEHFRIAELEGRPESEVADELGDPQMIAKELLMSYRVTQAEENSSITNVMRAVTAAVSLGFVNLLFVLAPFIGVCAIIVSLWVVGAACSLSGLVFAGAGVFRGGGSMLQGIFVGLTLSSLGVLIFYGMAAVTKVFLAWTIRYIRFNVKIVKE</sequence>
<feature type="transmembrane region" description="Helical" evidence="1">
    <location>
        <begin position="108"/>
        <end position="130"/>
    </location>
</feature>
<accession>A0ABW5PFE5</accession>
<feature type="transmembrane region" description="Helical" evidence="1">
    <location>
        <begin position="137"/>
        <end position="158"/>
    </location>
</feature>